<organism evidence="1">
    <name type="scientific">Desulfofervidus auxilii</name>
    <dbReference type="NCBI Taxonomy" id="1621989"/>
    <lineage>
        <taxon>Bacteria</taxon>
        <taxon>Pseudomonadati</taxon>
        <taxon>Thermodesulfobacteriota</taxon>
        <taxon>Candidatus Desulfofervidia</taxon>
        <taxon>Candidatus Desulfofervidales</taxon>
        <taxon>Candidatus Desulfofervidaceae</taxon>
        <taxon>Candidatus Desulfofervidus</taxon>
    </lineage>
</organism>
<dbReference type="AlphaFoldDB" id="A0A7C0Y6I6"/>
<gene>
    <name evidence="1" type="ORF">ENG63_03080</name>
</gene>
<name>A0A7C0Y6I6_DESA2</name>
<reference evidence="1" key="1">
    <citation type="journal article" date="2020" name="mSystems">
        <title>Genome- and Community-Level Interaction Insights into Carbon Utilization and Element Cycling Functions of Hydrothermarchaeota in Hydrothermal Sediment.</title>
        <authorList>
            <person name="Zhou Z."/>
            <person name="Liu Y."/>
            <person name="Xu W."/>
            <person name="Pan J."/>
            <person name="Luo Z.H."/>
            <person name="Li M."/>
        </authorList>
    </citation>
    <scope>NUCLEOTIDE SEQUENCE [LARGE SCALE GENOMIC DNA]</scope>
    <source>
        <strain evidence="1">HyVt-233</strain>
    </source>
</reference>
<dbReference type="EMBL" id="DRBS01000119">
    <property type="protein sequence ID" value="HDD43830.1"/>
    <property type="molecule type" value="Genomic_DNA"/>
</dbReference>
<dbReference type="Proteomes" id="UP000886289">
    <property type="component" value="Unassembled WGS sequence"/>
</dbReference>
<protein>
    <submittedName>
        <fullName evidence="1">Uncharacterized protein</fullName>
    </submittedName>
</protein>
<comment type="caution">
    <text evidence="1">The sequence shown here is derived from an EMBL/GenBank/DDBJ whole genome shotgun (WGS) entry which is preliminary data.</text>
</comment>
<sequence>MCKKAKEIQKRCKYKSDDLFVIQKFRQKIKYHFEIDWVEELVSEIIWLPRQDQLQEMLKPNNYFWNTMAMENVLKEMREAYGILLESPYFDSGEQFWLAYVMWKKYKKIWSDSDKQWIIKKNKNGG</sequence>
<proteinExistence type="predicted"/>
<accession>A0A7C0Y6I6</accession>
<evidence type="ECO:0000313" key="1">
    <source>
        <dbReference type="EMBL" id="HDD43830.1"/>
    </source>
</evidence>